<reference evidence="1 2" key="1">
    <citation type="journal article" date="2018" name="Front. Plant Sci.">
        <title>Red Clover (Trifolium pratense) and Zigzag Clover (T. medium) - A Picture of Genomic Similarities and Differences.</title>
        <authorList>
            <person name="Dluhosova J."/>
            <person name="Istvanek J."/>
            <person name="Nedelnik J."/>
            <person name="Repkova J."/>
        </authorList>
    </citation>
    <scope>NUCLEOTIDE SEQUENCE [LARGE SCALE GENOMIC DNA]</scope>
    <source>
        <strain evidence="2">cv. 10/8</strain>
        <tissue evidence="1">Leaf</tissue>
    </source>
</reference>
<comment type="caution">
    <text evidence="1">The sequence shown here is derived from an EMBL/GenBank/DDBJ whole genome shotgun (WGS) entry which is preliminary data.</text>
</comment>
<accession>A0A392VCN0</accession>
<proteinExistence type="predicted"/>
<dbReference type="Proteomes" id="UP000265520">
    <property type="component" value="Unassembled WGS sequence"/>
</dbReference>
<protein>
    <submittedName>
        <fullName evidence="1">Uncharacterized protein</fullName>
    </submittedName>
</protein>
<dbReference type="EMBL" id="LXQA011096015">
    <property type="protein sequence ID" value="MCI84655.1"/>
    <property type="molecule type" value="Genomic_DNA"/>
</dbReference>
<evidence type="ECO:0000313" key="1">
    <source>
        <dbReference type="EMBL" id="MCI84655.1"/>
    </source>
</evidence>
<sequence length="53" mass="5780">GFGLALHDCFERCFRLRVTPEGSKVSFEASAKIRPGIDGPWGQAFVPGHCSFP</sequence>
<keyword evidence="2" id="KW-1185">Reference proteome</keyword>
<dbReference type="AlphaFoldDB" id="A0A392VCN0"/>
<organism evidence="1 2">
    <name type="scientific">Trifolium medium</name>
    <dbReference type="NCBI Taxonomy" id="97028"/>
    <lineage>
        <taxon>Eukaryota</taxon>
        <taxon>Viridiplantae</taxon>
        <taxon>Streptophyta</taxon>
        <taxon>Embryophyta</taxon>
        <taxon>Tracheophyta</taxon>
        <taxon>Spermatophyta</taxon>
        <taxon>Magnoliopsida</taxon>
        <taxon>eudicotyledons</taxon>
        <taxon>Gunneridae</taxon>
        <taxon>Pentapetalae</taxon>
        <taxon>rosids</taxon>
        <taxon>fabids</taxon>
        <taxon>Fabales</taxon>
        <taxon>Fabaceae</taxon>
        <taxon>Papilionoideae</taxon>
        <taxon>50 kb inversion clade</taxon>
        <taxon>NPAAA clade</taxon>
        <taxon>Hologalegina</taxon>
        <taxon>IRL clade</taxon>
        <taxon>Trifolieae</taxon>
        <taxon>Trifolium</taxon>
    </lineage>
</organism>
<evidence type="ECO:0000313" key="2">
    <source>
        <dbReference type="Proteomes" id="UP000265520"/>
    </source>
</evidence>
<name>A0A392VCN0_9FABA</name>
<feature type="non-terminal residue" evidence="1">
    <location>
        <position position="1"/>
    </location>
</feature>